<name>M7ALG1_CHEMY</name>
<dbReference type="Proteomes" id="UP000031443">
    <property type="component" value="Unassembled WGS sequence"/>
</dbReference>
<evidence type="ECO:0000313" key="2">
    <source>
        <dbReference type="EMBL" id="EMP25294.1"/>
    </source>
</evidence>
<organism evidence="2 3">
    <name type="scientific">Chelonia mydas</name>
    <name type="common">Green sea-turtle</name>
    <name type="synonym">Chelonia agassizi</name>
    <dbReference type="NCBI Taxonomy" id="8469"/>
    <lineage>
        <taxon>Eukaryota</taxon>
        <taxon>Metazoa</taxon>
        <taxon>Chordata</taxon>
        <taxon>Craniata</taxon>
        <taxon>Vertebrata</taxon>
        <taxon>Euteleostomi</taxon>
        <taxon>Archelosauria</taxon>
        <taxon>Testudinata</taxon>
        <taxon>Testudines</taxon>
        <taxon>Cryptodira</taxon>
        <taxon>Durocryptodira</taxon>
        <taxon>Americhelydia</taxon>
        <taxon>Chelonioidea</taxon>
        <taxon>Cheloniidae</taxon>
        <taxon>Chelonia</taxon>
    </lineage>
</organism>
<gene>
    <name evidence="2" type="ORF">UY3_17620</name>
</gene>
<protein>
    <submittedName>
        <fullName evidence="2">Uncharacterized protein</fullName>
    </submittedName>
</protein>
<reference evidence="3" key="1">
    <citation type="journal article" date="2013" name="Nat. Genet.">
        <title>The draft genomes of soft-shell turtle and green sea turtle yield insights into the development and evolution of the turtle-specific body plan.</title>
        <authorList>
            <person name="Wang Z."/>
            <person name="Pascual-Anaya J."/>
            <person name="Zadissa A."/>
            <person name="Li W."/>
            <person name="Niimura Y."/>
            <person name="Huang Z."/>
            <person name="Li C."/>
            <person name="White S."/>
            <person name="Xiong Z."/>
            <person name="Fang D."/>
            <person name="Wang B."/>
            <person name="Ming Y."/>
            <person name="Chen Y."/>
            <person name="Zheng Y."/>
            <person name="Kuraku S."/>
            <person name="Pignatelli M."/>
            <person name="Herrero J."/>
            <person name="Beal K."/>
            <person name="Nozawa M."/>
            <person name="Li Q."/>
            <person name="Wang J."/>
            <person name="Zhang H."/>
            <person name="Yu L."/>
            <person name="Shigenobu S."/>
            <person name="Wang J."/>
            <person name="Liu J."/>
            <person name="Flicek P."/>
            <person name="Searle S."/>
            <person name="Wang J."/>
            <person name="Kuratani S."/>
            <person name="Yin Y."/>
            <person name="Aken B."/>
            <person name="Zhang G."/>
            <person name="Irie N."/>
        </authorList>
    </citation>
    <scope>NUCLEOTIDE SEQUENCE [LARGE SCALE GENOMIC DNA]</scope>
</reference>
<evidence type="ECO:0000313" key="3">
    <source>
        <dbReference type="Proteomes" id="UP000031443"/>
    </source>
</evidence>
<sequence length="125" mass="13567">MPRLPGAVWCGSSSCALAGVRVAWCDPRPNAPARVGLSGMVWPSQSVPRWVCTLPHAQAPPLRCPLERVEQGHAVASESHVVQPSHPVPDPAPWLERRSRAKPLAVVCPCLLEMEEKTLLTNIVN</sequence>
<dbReference type="PROSITE" id="PS51257">
    <property type="entry name" value="PROKAR_LIPOPROTEIN"/>
    <property type="match status" value="1"/>
</dbReference>
<proteinExistence type="predicted"/>
<keyword evidence="3" id="KW-1185">Reference proteome</keyword>
<accession>M7ALG1</accession>
<evidence type="ECO:0000256" key="1">
    <source>
        <dbReference type="SAM" id="MobiDB-lite"/>
    </source>
</evidence>
<dbReference type="EMBL" id="KB591992">
    <property type="protein sequence ID" value="EMP25294.1"/>
    <property type="molecule type" value="Genomic_DNA"/>
</dbReference>
<dbReference type="AlphaFoldDB" id="M7ALG1"/>
<feature type="region of interest" description="Disordered" evidence="1">
    <location>
        <begin position="75"/>
        <end position="94"/>
    </location>
</feature>